<dbReference type="PANTHER" id="PTHR43333">
    <property type="entry name" value="2-HACID_DH_C DOMAIN-CONTAINING PROTEIN"/>
    <property type="match status" value="1"/>
</dbReference>
<evidence type="ECO:0000259" key="6">
    <source>
        <dbReference type="Pfam" id="PF02826"/>
    </source>
</evidence>
<evidence type="ECO:0000256" key="3">
    <source>
        <dbReference type="ARBA" id="ARBA00023027"/>
    </source>
</evidence>
<dbReference type="GO" id="GO:0016616">
    <property type="term" value="F:oxidoreductase activity, acting on the CH-OH group of donors, NAD or NADP as acceptor"/>
    <property type="evidence" value="ECO:0007669"/>
    <property type="project" value="InterPro"/>
</dbReference>
<dbReference type="InterPro" id="IPR006139">
    <property type="entry name" value="D-isomer_2_OHA_DH_cat_dom"/>
</dbReference>
<dbReference type="EMBL" id="JAEAGR010000006">
    <property type="protein sequence ID" value="MBH1940807.1"/>
    <property type="molecule type" value="Genomic_DNA"/>
</dbReference>
<evidence type="ECO:0000256" key="2">
    <source>
        <dbReference type="ARBA" id="ARBA00023002"/>
    </source>
</evidence>
<accession>A0A8J7HCB2</accession>
<evidence type="ECO:0000256" key="4">
    <source>
        <dbReference type="RuleBase" id="RU003719"/>
    </source>
</evidence>
<gene>
    <name evidence="7" type="ORF">I5677_07895</name>
</gene>
<dbReference type="GO" id="GO:0051287">
    <property type="term" value="F:NAD binding"/>
    <property type="evidence" value="ECO:0007669"/>
    <property type="project" value="InterPro"/>
</dbReference>
<name>A0A8J7HCB2_9FIRM</name>
<keyword evidence="3" id="KW-0520">NAD</keyword>
<dbReference type="Gene3D" id="3.40.50.720">
    <property type="entry name" value="NAD(P)-binding Rossmann-like Domain"/>
    <property type="match status" value="2"/>
</dbReference>
<dbReference type="InterPro" id="IPR029753">
    <property type="entry name" value="D-isomer_DH_CS"/>
</dbReference>
<dbReference type="PANTHER" id="PTHR43333:SF1">
    <property type="entry name" value="D-ISOMER SPECIFIC 2-HYDROXYACID DEHYDROGENASE NAD-BINDING DOMAIN-CONTAINING PROTEIN"/>
    <property type="match status" value="1"/>
</dbReference>
<feature type="domain" description="D-isomer specific 2-hydroxyacid dehydrogenase catalytic" evidence="5">
    <location>
        <begin position="25"/>
        <end position="307"/>
    </location>
</feature>
<dbReference type="Pfam" id="PF02826">
    <property type="entry name" value="2-Hacid_dh_C"/>
    <property type="match status" value="1"/>
</dbReference>
<dbReference type="SUPFAM" id="SSF52283">
    <property type="entry name" value="Formate/glycerate dehydrogenase catalytic domain-like"/>
    <property type="match status" value="1"/>
</dbReference>
<dbReference type="InterPro" id="IPR006140">
    <property type="entry name" value="D-isomer_DH_NAD-bd"/>
</dbReference>
<dbReference type="SUPFAM" id="SSF51735">
    <property type="entry name" value="NAD(P)-binding Rossmann-fold domains"/>
    <property type="match status" value="1"/>
</dbReference>
<dbReference type="Proteomes" id="UP000623269">
    <property type="component" value="Unassembled WGS sequence"/>
</dbReference>
<comment type="similarity">
    <text evidence="1 4">Belongs to the D-isomer specific 2-hydroxyacid dehydrogenase family.</text>
</comment>
<keyword evidence="2 4" id="KW-0560">Oxidoreductase</keyword>
<evidence type="ECO:0000313" key="8">
    <source>
        <dbReference type="Proteomes" id="UP000623269"/>
    </source>
</evidence>
<dbReference type="FunFam" id="3.40.50.720:FF:000363">
    <property type="entry name" value="D-isomer specific 2-hydroxyacid dehydrogenase"/>
    <property type="match status" value="1"/>
</dbReference>
<evidence type="ECO:0000259" key="5">
    <source>
        <dbReference type="Pfam" id="PF00389"/>
    </source>
</evidence>
<organism evidence="7 8">
    <name type="scientific">Mobilitalea sibirica</name>
    <dbReference type="NCBI Taxonomy" id="1462919"/>
    <lineage>
        <taxon>Bacteria</taxon>
        <taxon>Bacillati</taxon>
        <taxon>Bacillota</taxon>
        <taxon>Clostridia</taxon>
        <taxon>Lachnospirales</taxon>
        <taxon>Lachnospiraceae</taxon>
        <taxon>Mobilitalea</taxon>
    </lineage>
</organism>
<dbReference type="CDD" id="cd05300">
    <property type="entry name" value="2-Hacid_dh_1"/>
    <property type="match status" value="1"/>
</dbReference>
<evidence type="ECO:0000256" key="1">
    <source>
        <dbReference type="ARBA" id="ARBA00005854"/>
    </source>
</evidence>
<dbReference type="Pfam" id="PF00389">
    <property type="entry name" value="2-Hacid_dh"/>
    <property type="match status" value="1"/>
</dbReference>
<dbReference type="InterPro" id="IPR036291">
    <property type="entry name" value="NAD(P)-bd_dom_sf"/>
</dbReference>
<comment type="caution">
    <text evidence="7">The sequence shown here is derived from an EMBL/GenBank/DDBJ whole genome shotgun (WGS) entry which is preliminary data.</text>
</comment>
<evidence type="ECO:0000313" key="7">
    <source>
        <dbReference type="EMBL" id="MBH1940807.1"/>
    </source>
</evidence>
<feature type="domain" description="D-isomer specific 2-hydroxyacid dehydrogenase NAD-binding" evidence="6">
    <location>
        <begin position="101"/>
        <end position="275"/>
    </location>
</feature>
<dbReference type="PROSITE" id="PS00671">
    <property type="entry name" value="D_2_HYDROXYACID_DH_3"/>
    <property type="match status" value="1"/>
</dbReference>
<sequence>MTNSIFPMKEEYKRMIENTTSMISLNVRKHDEVTMEMVQKAEIIFGWPSKEQLREAKNLKWLHLPSAGADRFVDKESYCNKEIVLTNSSGVFGLPIAEHVFAMILSYNRKLQEYAYQKAERKWQGVSGERDFYGSTIGIIGMGDIGTEVAKRAKVWGANVLGIKRTITETPEYVDRIYSTEEIDKVLAESDYIVLALPSTPKTQEIISEEKLKIMKSDAFIINVGRGSLINQEALIKALKEGWIGGAGIDVTTPEPLPEDNPLWELPNVIITPHSSGGSPSNDKRRMNIFLDNLNRYLKHQPLRNTVDFREGY</sequence>
<dbReference type="AlphaFoldDB" id="A0A8J7HCB2"/>
<reference evidence="7" key="1">
    <citation type="submission" date="2020-12" db="EMBL/GenBank/DDBJ databases">
        <title>M. sibirica DSM 26468T genome.</title>
        <authorList>
            <person name="Thieme N."/>
            <person name="Rettenmaier R."/>
            <person name="Zverlov V."/>
            <person name="Liebl W."/>
        </authorList>
    </citation>
    <scope>NUCLEOTIDE SEQUENCE</scope>
    <source>
        <strain evidence="7">DSM 26468</strain>
    </source>
</reference>
<keyword evidence="8" id="KW-1185">Reference proteome</keyword>
<protein>
    <submittedName>
        <fullName evidence="7">D-2-hydroxyacid dehydrogenase</fullName>
    </submittedName>
</protein>
<proteinExistence type="inferred from homology"/>